<comment type="subunit">
    <text evidence="8">Component of a pre-mRNA cleavage factor complex. Interacts directly with PCF11.</text>
</comment>
<organism evidence="12 13">
    <name type="scientific">Chytriomyces confervae</name>
    <dbReference type="NCBI Taxonomy" id="246404"/>
    <lineage>
        <taxon>Eukaryota</taxon>
        <taxon>Fungi</taxon>
        <taxon>Fungi incertae sedis</taxon>
        <taxon>Chytridiomycota</taxon>
        <taxon>Chytridiomycota incertae sedis</taxon>
        <taxon>Chytridiomycetes</taxon>
        <taxon>Chytridiales</taxon>
        <taxon>Chytriomycetaceae</taxon>
        <taxon>Chytriomyces</taxon>
    </lineage>
</organism>
<comment type="function">
    <text evidence="8">Required for endonucleolytic cleavage during polyadenylation-dependent pre-mRNA 3'-end formation.</text>
</comment>
<dbReference type="InterPro" id="IPR038238">
    <property type="entry name" value="Clp1_C_sf"/>
</dbReference>
<feature type="domain" description="Clp1 P-loop" evidence="11">
    <location>
        <begin position="124"/>
        <end position="320"/>
    </location>
</feature>
<name>A0A507F9Q5_9FUNG</name>
<dbReference type="Pfam" id="PF16575">
    <property type="entry name" value="CLP1_P"/>
    <property type="match status" value="1"/>
</dbReference>
<dbReference type="SUPFAM" id="SSF52540">
    <property type="entry name" value="P-loop containing nucleoside triphosphate hydrolases"/>
    <property type="match status" value="1"/>
</dbReference>
<dbReference type="InterPro" id="IPR027417">
    <property type="entry name" value="P-loop_NTPase"/>
</dbReference>
<dbReference type="PANTHER" id="PTHR12755">
    <property type="entry name" value="CLEAVAGE/POLYADENYLATION FACTOR IA SUBUNIT CLP1P"/>
    <property type="match status" value="1"/>
</dbReference>
<dbReference type="InterPro" id="IPR038239">
    <property type="entry name" value="Clp1_N_sf"/>
</dbReference>
<dbReference type="InterPro" id="IPR032319">
    <property type="entry name" value="CLP1_P"/>
</dbReference>
<dbReference type="EMBL" id="QEAP01000211">
    <property type="protein sequence ID" value="TPX73061.1"/>
    <property type="molecule type" value="Genomic_DNA"/>
</dbReference>
<feature type="domain" description="Clp1 C-terminal" evidence="9">
    <location>
        <begin position="326"/>
        <end position="425"/>
    </location>
</feature>
<keyword evidence="6 8" id="KW-0067">ATP-binding</keyword>
<dbReference type="InterPro" id="IPR032324">
    <property type="entry name" value="Clp1_N"/>
</dbReference>
<evidence type="ECO:0000256" key="4">
    <source>
        <dbReference type="ARBA" id="ARBA00022664"/>
    </source>
</evidence>
<dbReference type="Gene3D" id="3.40.50.300">
    <property type="entry name" value="P-loop containing nucleotide triphosphate hydrolases"/>
    <property type="match status" value="1"/>
</dbReference>
<evidence type="ECO:0000259" key="9">
    <source>
        <dbReference type="Pfam" id="PF06807"/>
    </source>
</evidence>
<comment type="caution">
    <text evidence="12">The sequence shown here is derived from an EMBL/GenBank/DDBJ whole genome shotgun (WGS) entry which is preliminary data.</text>
</comment>
<dbReference type="GO" id="GO:0031124">
    <property type="term" value="P:mRNA 3'-end processing"/>
    <property type="evidence" value="ECO:0007669"/>
    <property type="project" value="UniProtKB-UniRule"/>
</dbReference>
<evidence type="ECO:0000259" key="11">
    <source>
        <dbReference type="Pfam" id="PF16575"/>
    </source>
</evidence>
<dbReference type="PANTHER" id="PTHR12755:SF6">
    <property type="entry name" value="POLYRIBONUCLEOTIDE 5'-HYDROXYL-KINASE CLP1"/>
    <property type="match status" value="1"/>
</dbReference>
<dbReference type="Proteomes" id="UP000320333">
    <property type="component" value="Unassembled WGS sequence"/>
</dbReference>
<keyword evidence="5 8" id="KW-0547">Nucleotide-binding</keyword>
<dbReference type="GO" id="GO:0005849">
    <property type="term" value="C:mRNA cleavage factor complex"/>
    <property type="evidence" value="ECO:0007669"/>
    <property type="project" value="UniProtKB-UniRule"/>
</dbReference>
<dbReference type="HAMAP" id="MF_03035">
    <property type="entry name" value="Clp1"/>
    <property type="match status" value="1"/>
</dbReference>
<keyword evidence="4 8" id="KW-0507">mRNA processing</keyword>
<evidence type="ECO:0000313" key="12">
    <source>
        <dbReference type="EMBL" id="TPX73061.1"/>
    </source>
</evidence>
<comment type="subcellular location">
    <subcellularLocation>
        <location evidence="1 8">Nucleus</location>
    </subcellularLocation>
</comment>
<gene>
    <name evidence="8" type="primary">CLP1</name>
    <name evidence="12" type="ORF">CcCBS67573_g05660</name>
</gene>
<proteinExistence type="inferred from homology"/>
<evidence type="ECO:0000313" key="13">
    <source>
        <dbReference type="Proteomes" id="UP000320333"/>
    </source>
</evidence>
<evidence type="ECO:0000256" key="8">
    <source>
        <dbReference type="HAMAP-Rule" id="MF_03035"/>
    </source>
</evidence>
<keyword evidence="7 8" id="KW-0539">Nucleus</keyword>
<feature type="binding site" evidence="8">
    <location>
        <position position="18"/>
    </location>
    <ligand>
        <name>ATP</name>
        <dbReference type="ChEBI" id="CHEBI:30616"/>
    </ligand>
</feature>
<dbReference type="Pfam" id="PF06807">
    <property type="entry name" value="Clp1"/>
    <property type="match status" value="1"/>
</dbReference>
<evidence type="ECO:0000256" key="2">
    <source>
        <dbReference type="ARBA" id="ARBA00018706"/>
    </source>
</evidence>
<evidence type="ECO:0000259" key="10">
    <source>
        <dbReference type="Pfam" id="PF16573"/>
    </source>
</evidence>
<dbReference type="InterPro" id="IPR028606">
    <property type="entry name" value="Clp1"/>
</dbReference>
<evidence type="ECO:0000256" key="6">
    <source>
        <dbReference type="ARBA" id="ARBA00022840"/>
    </source>
</evidence>
<comment type="similarity">
    <text evidence="8">Belongs to the Clp1 family. Clp1 subfamily.</text>
</comment>
<sequence>MTESNASWQTFVVDPESELRVETGPKEAVLIKLSLNSGTAEIFGTELAPDVEYSISPNNKLAVFSWTGCTMLVKGSPAVSYTAGETPMASYLNVHLALEAQRRDAEAFSTSENALAGPRVLVVGPSDVGKSSLCKILLNYSVKLGHAQMFADLDCTETSGLSMPGSISASVFSRVVDVEEGMGGTLVSTGTSPIVFYYGYGEPLEKAKLYSKLIGRLAEVVDAKTKSDSKVRCAGVIINTPSQFSESNGYALLTQAVEEFKVSAILVVGQERLYSDLSRQFQSNEQVSVLKLAKSGGVVSRDKAFRKAVQSAKVREYFYGTTRYPLSPFSSIVRFDDLAVRRVGESIVAPSSVMPIGYDRKAQETKIVKVESFDILLNSVLAVTHADRLEALLALSGGAISAPALTADQETSLILDKNVAGFVYV</sequence>
<feature type="binding site" evidence="8">
    <location>
        <begin position="127"/>
        <end position="132"/>
    </location>
    <ligand>
        <name>ATP</name>
        <dbReference type="ChEBI" id="CHEBI:30616"/>
    </ligand>
</feature>
<dbReference type="Gene3D" id="2.60.120.1030">
    <property type="entry name" value="Clp1, DNA binding domain"/>
    <property type="match status" value="1"/>
</dbReference>
<feature type="binding site" evidence="8">
    <location>
        <position position="60"/>
    </location>
    <ligand>
        <name>ATP</name>
        <dbReference type="ChEBI" id="CHEBI:30616"/>
    </ligand>
</feature>
<dbReference type="OrthoDB" id="258143at2759"/>
<dbReference type="Pfam" id="PF16573">
    <property type="entry name" value="CLP1_N"/>
    <property type="match status" value="1"/>
</dbReference>
<dbReference type="Gene3D" id="2.40.30.330">
    <property type="entry name" value="Pre-mRNA cleavage complex subunit Clp1, C-terminal domain"/>
    <property type="match status" value="1"/>
</dbReference>
<feature type="domain" description="Clp1 N-terminal" evidence="10">
    <location>
        <begin position="13"/>
        <end position="104"/>
    </location>
</feature>
<evidence type="ECO:0000256" key="1">
    <source>
        <dbReference type="ARBA" id="ARBA00004123"/>
    </source>
</evidence>
<dbReference type="FunFam" id="2.60.120.1030:FF:000001">
    <property type="entry name" value="Protein CLP1 homolog 5"/>
    <property type="match status" value="1"/>
</dbReference>
<protein>
    <recommendedName>
        <fullName evidence="3">Polynucleotide 5'-hydroxyl-kinase GRC3</fullName>
    </recommendedName>
    <alternativeName>
        <fullName evidence="2">Polynucleotide 5'-hydroxyl-kinase grc3</fullName>
    </alternativeName>
</protein>
<evidence type="ECO:0000256" key="5">
    <source>
        <dbReference type="ARBA" id="ARBA00022741"/>
    </source>
</evidence>
<reference evidence="12 13" key="1">
    <citation type="journal article" date="2019" name="Sci. Rep.">
        <title>Comparative genomics of chytrid fungi reveal insights into the obligate biotrophic and pathogenic lifestyle of Synchytrium endobioticum.</title>
        <authorList>
            <person name="van de Vossenberg B.T.L.H."/>
            <person name="Warris S."/>
            <person name="Nguyen H.D.T."/>
            <person name="van Gent-Pelzer M.P.E."/>
            <person name="Joly D.L."/>
            <person name="van de Geest H.C."/>
            <person name="Bonants P.J.M."/>
            <person name="Smith D.S."/>
            <person name="Levesque C.A."/>
            <person name="van der Lee T.A.J."/>
        </authorList>
    </citation>
    <scope>NUCLEOTIDE SEQUENCE [LARGE SCALE GENOMIC DNA]</scope>
    <source>
        <strain evidence="12 13">CBS 675.73</strain>
    </source>
</reference>
<dbReference type="GO" id="GO:0005524">
    <property type="term" value="F:ATP binding"/>
    <property type="evidence" value="ECO:0007669"/>
    <property type="project" value="UniProtKB-UniRule"/>
</dbReference>
<accession>A0A507F9Q5</accession>
<dbReference type="InterPro" id="IPR010655">
    <property type="entry name" value="Clp1_C"/>
</dbReference>
<dbReference type="GO" id="GO:0051731">
    <property type="term" value="F:polynucleotide 5'-hydroxyl-kinase activity"/>
    <property type="evidence" value="ECO:0007669"/>
    <property type="project" value="InterPro"/>
</dbReference>
<dbReference type="AlphaFoldDB" id="A0A507F9Q5"/>
<evidence type="ECO:0000256" key="3">
    <source>
        <dbReference type="ARBA" id="ARBA00019824"/>
    </source>
</evidence>
<dbReference type="STRING" id="246404.A0A507F9Q5"/>
<evidence type="ECO:0000256" key="7">
    <source>
        <dbReference type="ARBA" id="ARBA00023242"/>
    </source>
</evidence>
<dbReference type="GO" id="GO:0006388">
    <property type="term" value="P:tRNA splicing, via endonucleolytic cleavage and ligation"/>
    <property type="evidence" value="ECO:0007669"/>
    <property type="project" value="TreeGrafter"/>
</dbReference>
<dbReference type="InterPro" id="IPR045116">
    <property type="entry name" value="Clp1/Grc3"/>
</dbReference>
<keyword evidence="13" id="KW-1185">Reference proteome</keyword>